<evidence type="ECO:0000313" key="2">
    <source>
        <dbReference type="EMBL" id="KAK7415641.1"/>
    </source>
</evidence>
<comment type="caution">
    <text evidence="2">The sequence shown here is derived from an EMBL/GenBank/DDBJ whole genome shotgun (WGS) entry which is preliminary data.</text>
</comment>
<dbReference type="EMBL" id="JAZAVK010000234">
    <property type="protein sequence ID" value="KAK7415641.1"/>
    <property type="molecule type" value="Genomic_DNA"/>
</dbReference>
<keyword evidence="1" id="KW-0812">Transmembrane</keyword>
<dbReference type="InterPro" id="IPR027417">
    <property type="entry name" value="P-loop_NTPase"/>
</dbReference>
<accession>A0ABR1H3N0</accession>
<dbReference type="Proteomes" id="UP001498421">
    <property type="component" value="Unassembled WGS sequence"/>
</dbReference>
<sequence>MQVLALGMSRTGTSSMLRALMILGCNDVYHGFALFANICETQYWMEAFNQHVFRATDEQGLQANARDGYQTVRATTPPERLLRYNLKDGWEPLCKFLGKPVPDVPFPRINDKESFHEKLTIIMQRGAKVLARRVSYVAVPGLIATAAYFLVKDGSAGGLLSSSSLAGLRMANILTS</sequence>
<reference evidence="2 3" key="1">
    <citation type="journal article" date="2025" name="Microbiol. Resour. Announc.">
        <title>Draft genome sequences for Neonectria magnoliae and Neonectria punicea, canker pathogens of Liriodendron tulipifera and Acer saccharum in West Virginia.</title>
        <authorList>
            <person name="Petronek H.M."/>
            <person name="Kasson M.T."/>
            <person name="Metheny A.M."/>
            <person name="Stauder C.M."/>
            <person name="Lovett B."/>
            <person name="Lynch S.C."/>
            <person name="Garnas J.R."/>
            <person name="Kasson L.R."/>
            <person name="Stajich J.E."/>
        </authorList>
    </citation>
    <scope>NUCLEOTIDE SEQUENCE [LARGE SCALE GENOMIC DNA]</scope>
    <source>
        <strain evidence="2 3">NRRL 64651</strain>
    </source>
</reference>
<evidence type="ECO:0000313" key="3">
    <source>
        <dbReference type="Proteomes" id="UP001498421"/>
    </source>
</evidence>
<feature type="transmembrane region" description="Helical" evidence="1">
    <location>
        <begin position="134"/>
        <end position="151"/>
    </location>
</feature>
<keyword evidence="1" id="KW-0472">Membrane</keyword>
<gene>
    <name evidence="2" type="ORF">QQZ08_012281</name>
</gene>
<dbReference type="PANTHER" id="PTHR36978:SF4">
    <property type="entry name" value="P-LOOP CONTAINING NUCLEOSIDE TRIPHOSPHATE HYDROLASE PROTEIN"/>
    <property type="match status" value="1"/>
</dbReference>
<organism evidence="2 3">
    <name type="scientific">Neonectria magnoliae</name>
    <dbReference type="NCBI Taxonomy" id="2732573"/>
    <lineage>
        <taxon>Eukaryota</taxon>
        <taxon>Fungi</taxon>
        <taxon>Dikarya</taxon>
        <taxon>Ascomycota</taxon>
        <taxon>Pezizomycotina</taxon>
        <taxon>Sordariomycetes</taxon>
        <taxon>Hypocreomycetidae</taxon>
        <taxon>Hypocreales</taxon>
        <taxon>Nectriaceae</taxon>
        <taxon>Neonectria</taxon>
    </lineage>
</organism>
<dbReference type="InterPro" id="IPR040632">
    <property type="entry name" value="Sulfotransfer_4"/>
</dbReference>
<evidence type="ECO:0000256" key="1">
    <source>
        <dbReference type="SAM" id="Phobius"/>
    </source>
</evidence>
<name>A0ABR1H3N0_9HYPO</name>
<keyword evidence="1" id="KW-1133">Transmembrane helix</keyword>
<dbReference type="Gene3D" id="3.40.50.300">
    <property type="entry name" value="P-loop containing nucleotide triphosphate hydrolases"/>
    <property type="match status" value="1"/>
</dbReference>
<proteinExistence type="predicted"/>
<keyword evidence="3" id="KW-1185">Reference proteome</keyword>
<dbReference type="PANTHER" id="PTHR36978">
    <property type="entry name" value="P-LOOP CONTAINING NUCLEOTIDE TRIPHOSPHATE HYDROLASE"/>
    <property type="match status" value="1"/>
</dbReference>
<protein>
    <submittedName>
        <fullName evidence="2">Uncharacterized protein</fullName>
    </submittedName>
</protein>
<dbReference type="Pfam" id="PF17784">
    <property type="entry name" value="Sulfotransfer_4"/>
    <property type="match status" value="1"/>
</dbReference>
<dbReference type="SUPFAM" id="SSF52540">
    <property type="entry name" value="P-loop containing nucleoside triphosphate hydrolases"/>
    <property type="match status" value="1"/>
</dbReference>